<organism evidence="7 8">
    <name type="scientific">Candidatus Gottesmanbacteria bacterium CG1_02_37_22</name>
    <dbReference type="NCBI Taxonomy" id="1805209"/>
    <lineage>
        <taxon>Bacteria</taxon>
        <taxon>Candidatus Gottesmaniibacteriota</taxon>
    </lineage>
</organism>
<dbReference type="Gene3D" id="2.40.10.350">
    <property type="entry name" value="Rod shape-determining protein MreC, domain 2"/>
    <property type="match status" value="1"/>
</dbReference>
<evidence type="ECO:0000256" key="3">
    <source>
        <dbReference type="ARBA" id="ARBA00022960"/>
    </source>
</evidence>
<dbReference type="GO" id="GO:0008360">
    <property type="term" value="P:regulation of cell shape"/>
    <property type="evidence" value="ECO:0007669"/>
    <property type="project" value="UniProtKB-KW"/>
</dbReference>
<dbReference type="Gene3D" id="2.40.10.340">
    <property type="entry name" value="Rod shape-determining protein MreC, domain 1"/>
    <property type="match status" value="1"/>
</dbReference>
<evidence type="ECO:0000313" key="8">
    <source>
        <dbReference type="Proteomes" id="UP000183120"/>
    </source>
</evidence>
<gene>
    <name evidence="7" type="ORF">AUJ73_02225</name>
</gene>
<dbReference type="Pfam" id="PF04085">
    <property type="entry name" value="MreC"/>
    <property type="match status" value="1"/>
</dbReference>
<name>A0A1J4TRF2_9BACT</name>
<proteinExistence type="inferred from homology"/>
<comment type="caution">
    <text evidence="7">The sequence shown here is derived from an EMBL/GenBank/DDBJ whole genome shotgun (WGS) entry which is preliminary data.</text>
</comment>
<evidence type="ECO:0000256" key="1">
    <source>
        <dbReference type="ARBA" id="ARBA00009369"/>
    </source>
</evidence>
<keyword evidence="5" id="KW-0812">Transmembrane</keyword>
<dbReference type="InterPro" id="IPR042175">
    <property type="entry name" value="Cell/Rod_MreC_2"/>
</dbReference>
<comment type="similarity">
    <text evidence="1">Belongs to the MreC family.</text>
</comment>
<dbReference type="NCBIfam" id="TIGR00219">
    <property type="entry name" value="mreC"/>
    <property type="match status" value="1"/>
</dbReference>
<evidence type="ECO:0000256" key="2">
    <source>
        <dbReference type="ARBA" id="ARBA00013855"/>
    </source>
</evidence>
<evidence type="ECO:0000313" key="7">
    <source>
        <dbReference type="EMBL" id="OIO14434.1"/>
    </source>
</evidence>
<dbReference type="GO" id="GO:0005886">
    <property type="term" value="C:plasma membrane"/>
    <property type="evidence" value="ECO:0007669"/>
    <property type="project" value="TreeGrafter"/>
</dbReference>
<feature type="domain" description="Rod shape-determining protein MreC beta-barrel core" evidence="6">
    <location>
        <begin position="115"/>
        <end position="249"/>
    </location>
</feature>
<protein>
    <recommendedName>
        <fullName evidence="2">Cell shape-determining protein MreC</fullName>
    </recommendedName>
    <alternativeName>
        <fullName evidence="4">Cell shape protein MreC</fullName>
    </alternativeName>
</protein>
<accession>A0A1J4TRF2</accession>
<dbReference type="Proteomes" id="UP000183120">
    <property type="component" value="Unassembled WGS sequence"/>
</dbReference>
<dbReference type="EMBL" id="MNUY01000035">
    <property type="protein sequence ID" value="OIO14434.1"/>
    <property type="molecule type" value="Genomic_DNA"/>
</dbReference>
<feature type="transmembrane region" description="Helical" evidence="5">
    <location>
        <begin position="6"/>
        <end position="29"/>
    </location>
</feature>
<evidence type="ECO:0000256" key="4">
    <source>
        <dbReference type="ARBA" id="ARBA00032089"/>
    </source>
</evidence>
<sequence length="253" mass="28348">MTRSIIWISISLVLLVLDFFGLLGGLKIYTSRITFPVKKNIYSTSLAFRDFGRILIDYPKLKKNADDTEWLKKQNDELNYRLKLINEENIKLRQQLESPLPATYKFIPSHVYAVSRYMDIGVGEKNGIKKGMAVIDGSSLIGKVLSVEENTSQIILLTDVDTNVAAKTSRGVRGIISGQYGENIVLDKVLQKDPLFIEDQVTTSGEDGLPPNLLIGNIVYINSDDVSVYKKAKINPALDYNKEEIVFVVSSIQ</sequence>
<dbReference type="STRING" id="1805209.AUJ73_02225"/>
<reference evidence="7 8" key="1">
    <citation type="journal article" date="2016" name="Environ. Microbiol.">
        <title>Genomic resolution of a cold subsurface aquifer community provides metabolic insights for novel microbes adapted to high CO concentrations.</title>
        <authorList>
            <person name="Probst A.J."/>
            <person name="Castelle C.J."/>
            <person name="Singh A."/>
            <person name="Brown C.T."/>
            <person name="Anantharaman K."/>
            <person name="Sharon I."/>
            <person name="Hug L.A."/>
            <person name="Burstein D."/>
            <person name="Emerson J.B."/>
            <person name="Thomas B.C."/>
            <person name="Banfield J.F."/>
        </authorList>
    </citation>
    <scope>NUCLEOTIDE SEQUENCE [LARGE SCALE GENOMIC DNA]</scope>
    <source>
        <strain evidence="7">CG1_02_37_22</strain>
    </source>
</reference>
<dbReference type="PANTHER" id="PTHR34138:SF1">
    <property type="entry name" value="CELL SHAPE-DETERMINING PROTEIN MREC"/>
    <property type="match status" value="1"/>
</dbReference>
<dbReference type="InterPro" id="IPR042177">
    <property type="entry name" value="Cell/Rod_1"/>
</dbReference>
<keyword evidence="3" id="KW-0133">Cell shape</keyword>
<dbReference type="InterPro" id="IPR007221">
    <property type="entry name" value="MreC"/>
</dbReference>
<dbReference type="InterPro" id="IPR055342">
    <property type="entry name" value="MreC_beta-barrel_core"/>
</dbReference>
<dbReference type="PANTHER" id="PTHR34138">
    <property type="entry name" value="CELL SHAPE-DETERMINING PROTEIN MREC"/>
    <property type="match status" value="1"/>
</dbReference>
<keyword evidence="5" id="KW-1133">Transmembrane helix</keyword>
<keyword evidence="5" id="KW-0472">Membrane</keyword>
<evidence type="ECO:0000259" key="6">
    <source>
        <dbReference type="Pfam" id="PF04085"/>
    </source>
</evidence>
<evidence type="ECO:0000256" key="5">
    <source>
        <dbReference type="SAM" id="Phobius"/>
    </source>
</evidence>
<dbReference type="AlphaFoldDB" id="A0A1J4TRF2"/>